<dbReference type="EMBL" id="CM056741">
    <property type="protein sequence ID" value="KAJ8685545.1"/>
    <property type="molecule type" value="Genomic_DNA"/>
</dbReference>
<keyword evidence="2" id="KW-1185">Reference proteome</keyword>
<name>A0ACC2PUT0_9HYME</name>
<organism evidence="1 2">
    <name type="scientific">Eretmocerus hayati</name>
    <dbReference type="NCBI Taxonomy" id="131215"/>
    <lineage>
        <taxon>Eukaryota</taxon>
        <taxon>Metazoa</taxon>
        <taxon>Ecdysozoa</taxon>
        <taxon>Arthropoda</taxon>
        <taxon>Hexapoda</taxon>
        <taxon>Insecta</taxon>
        <taxon>Pterygota</taxon>
        <taxon>Neoptera</taxon>
        <taxon>Endopterygota</taxon>
        <taxon>Hymenoptera</taxon>
        <taxon>Apocrita</taxon>
        <taxon>Proctotrupomorpha</taxon>
        <taxon>Chalcidoidea</taxon>
        <taxon>Aphelinidae</taxon>
        <taxon>Aphelininae</taxon>
        <taxon>Eretmocerus</taxon>
    </lineage>
</organism>
<proteinExistence type="predicted"/>
<comment type="caution">
    <text evidence="1">The sequence shown here is derived from an EMBL/GenBank/DDBJ whole genome shotgun (WGS) entry which is preliminary data.</text>
</comment>
<gene>
    <name evidence="1" type="ORF">QAD02_021338</name>
</gene>
<sequence length="126" mass="14654">MTIYYRGPIKNKDEIVKRVDLDMVNMSMWADANGHHMNADKIVAIWFANIMQHNKPVYLAQCKPGSECCSKLDLVIKWARTDTYKHSYSVGVCRLWNDLPGEIRYSYSKPVFKVILFNYMVSKALD</sequence>
<protein>
    <submittedName>
        <fullName evidence="1">Uncharacterized protein</fullName>
    </submittedName>
</protein>
<dbReference type="Proteomes" id="UP001239111">
    <property type="component" value="Chromosome 1"/>
</dbReference>
<evidence type="ECO:0000313" key="2">
    <source>
        <dbReference type="Proteomes" id="UP001239111"/>
    </source>
</evidence>
<evidence type="ECO:0000313" key="1">
    <source>
        <dbReference type="EMBL" id="KAJ8685545.1"/>
    </source>
</evidence>
<reference evidence="1" key="1">
    <citation type="submission" date="2023-04" db="EMBL/GenBank/DDBJ databases">
        <title>A chromosome-level genome assembly of the parasitoid wasp Eretmocerus hayati.</title>
        <authorList>
            <person name="Zhong Y."/>
            <person name="Liu S."/>
            <person name="Liu Y."/>
        </authorList>
    </citation>
    <scope>NUCLEOTIDE SEQUENCE</scope>
    <source>
        <strain evidence="1">ZJU_SS_LIU_2023</strain>
    </source>
</reference>
<accession>A0ACC2PUT0</accession>